<organism evidence="14 15">
    <name type="scientific">Magnetofaba australis IT-1</name>
    <dbReference type="NCBI Taxonomy" id="1434232"/>
    <lineage>
        <taxon>Bacteria</taxon>
        <taxon>Pseudomonadati</taxon>
        <taxon>Pseudomonadota</taxon>
        <taxon>Magnetococcia</taxon>
        <taxon>Magnetococcales</taxon>
        <taxon>Magnetococcaceae</taxon>
        <taxon>Magnetofaba</taxon>
    </lineage>
</organism>
<dbReference type="PANTHER" id="PTHR30485">
    <property type="entry name" value="NI/FE-HYDROGENASE 1 B-TYPE CYTOCHROME SUBUNIT"/>
    <property type="match status" value="1"/>
</dbReference>
<proteinExistence type="inferred from homology"/>
<name>A0A1Y2K3X9_9PROT</name>
<sequence>MKTRERVFSRFERFWHWFQAVLIIALMITGFEVNGAYALVGYEEAAGWHRACAWVLIWLWVFAIFWHLVTGEWKQYIPTTERLMAVMKYYSVGIFDHSVPHPYKKTVRFKHNPLQRIAYLSFNIAITPVIWITGLLYMYYNDWPANWGLTLGDVALVHVAAAFAMLIFFIAHVYMAFTGHPPMQYVKAMITGYDDVYPEEKGANK</sequence>
<dbReference type="STRING" id="1434232.MAIT1_03774"/>
<dbReference type="AlphaFoldDB" id="A0A1Y2K3X9"/>
<dbReference type="Pfam" id="PF01292">
    <property type="entry name" value="Ni_hydr_CYTB"/>
    <property type="match status" value="1"/>
</dbReference>
<evidence type="ECO:0000256" key="6">
    <source>
        <dbReference type="ARBA" id="ARBA00022692"/>
    </source>
</evidence>
<feature type="transmembrane region" description="Helical" evidence="12">
    <location>
        <begin position="48"/>
        <end position="69"/>
    </location>
</feature>
<reference evidence="14 15" key="1">
    <citation type="journal article" date="2016" name="BMC Genomics">
        <title>Combined genomic and structural analyses of a cultured magnetotactic bacterium reveals its niche adaptation to a dynamic environment.</title>
        <authorList>
            <person name="Araujo A.C."/>
            <person name="Morillo V."/>
            <person name="Cypriano J."/>
            <person name="Teixeira L.C."/>
            <person name="Leao P."/>
            <person name="Lyra S."/>
            <person name="Almeida L.G."/>
            <person name="Bazylinski D.A."/>
            <person name="Vasconcellos A.T."/>
            <person name="Abreu F."/>
            <person name="Lins U."/>
        </authorList>
    </citation>
    <scope>NUCLEOTIDE SEQUENCE [LARGE SCALE GENOMIC DNA]</scope>
    <source>
        <strain evidence="14 15">IT-1</strain>
    </source>
</reference>
<dbReference type="Proteomes" id="UP000194003">
    <property type="component" value="Unassembled WGS sequence"/>
</dbReference>
<evidence type="ECO:0000256" key="4">
    <source>
        <dbReference type="ARBA" id="ARBA00022475"/>
    </source>
</evidence>
<comment type="subcellular location">
    <subcellularLocation>
        <location evidence="1">Cell membrane</location>
        <topology evidence="1">Multi-pass membrane protein</topology>
    </subcellularLocation>
</comment>
<feature type="transmembrane region" description="Helical" evidence="12">
    <location>
        <begin position="20"/>
        <end position="42"/>
    </location>
</feature>
<evidence type="ECO:0000256" key="11">
    <source>
        <dbReference type="ARBA" id="ARBA00023136"/>
    </source>
</evidence>
<evidence type="ECO:0000256" key="8">
    <source>
        <dbReference type="ARBA" id="ARBA00022982"/>
    </source>
</evidence>
<feature type="transmembrane region" description="Helical" evidence="12">
    <location>
        <begin position="117"/>
        <end position="140"/>
    </location>
</feature>
<evidence type="ECO:0000256" key="9">
    <source>
        <dbReference type="ARBA" id="ARBA00022989"/>
    </source>
</evidence>
<dbReference type="GO" id="GO:0022904">
    <property type="term" value="P:respiratory electron transport chain"/>
    <property type="evidence" value="ECO:0007669"/>
    <property type="project" value="InterPro"/>
</dbReference>
<keyword evidence="4" id="KW-1003">Cell membrane</keyword>
<keyword evidence="11 12" id="KW-0472">Membrane</keyword>
<evidence type="ECO:0000256" key="1">
    <source>
        <dbReference type="ARBA" id="ARBA00004651"/>
    </source>
</evidence>
<keyword evidence="10" id="KW-0408">Iron</keyword>
<keyword evidence="7" id="KW-0479">Metal-binding</keyword>
<dbReference type="EMBL" id="LVJN01000019">
    <property type="protein sequence ID" value="OSM03976.1"/>
    <property type="molecule type" value="Genomic_DNA"/>
</dbReference>
<keyword evidence="15" id="KW-1185">Reference proteome</keyword>
<evidence type="ECO:0000256" key="5">
    <source>
        <dbReference type="ARBA" id="ARBA00022617"/>
    </source>
</evidence>
<evidence type="ECO:0000313" key="15">
    <source>
        <dbReference type="Proteomes" id="UP000194003"/>
    </source>
</evidence>
<dbReference type="PRINTS" id="PR00161">
    <property type="entry name" value="NIHGNASECYTB"/>
</dbReference>
<evidence type="ECO:0000259" key="13">
    <source>
        <dbReference type="Pfam" id="PF01292"/>
    </source>
</evidence>
<dbReference type="GO" id="GO:0009055">
    <property type="term" value="F:electron transfer activity"/>
    <property type="evidence" value="ECO:0007669"/>
    <property type="project" value="InterPro"/>
</dbReference>
<dbReference type="SUPFAM" id="SSF81342">
    <property type="entry name" value="Transmembrane di-heme cytochromes"/>
    <property type="match status" value="1"/>
</dbReference>
<dbReference type="GO" id="GO:0005506">
    <property type="term" value="F:iron ion binding"/>
    <property type="evidence" value="ECO:0007669"/>
    <property type="project" value="InterPro"/>
</dbReference>
<dbReference type="InterPro" id="IPR016174">
    <property type="entry name" value="Di-haem_cyt_TM"/>
</dbReference>
<evidence type="ECO:0000256" key="12">
    <source>
        <dbReference type="SAM" id="Phobius"/>
    </source>
</evidence>
<keyword evidence="9 12" id="KW-1133">Transmembrane helix</keyword>
<dbReference type="PANTHER" id="PTHR30485:SF1">
    <property type="entry name" value="CYTOCHROME YDHU-RELATED"/>
    <property type="match status" value="1"/>
</dbReference>
<protein>
    <submittedName>
        <fullName evidence="14">Putative hydrogenase, b-type cytochrome subunit</fullName>
    </submittedName>
</protein>
<keyword evidence="5" id="KW-0349">Heme</keyword>
<dbReference type="Gene3D" id="1.20.950.20">
    <property type="entry name" value="Transmembrane di-heme cytochromes, Chain C"/>
    <property type="match status" value="1"/>
</dbReference>
<comment type="caution">
    <text evidence="14">The sequence shown here is derived from an EMBL/GenBank/DDBJ whole genome shotgun (WGS) entry which is preliminary data.</text>
</comment>
<keyword evidence="8" id="KW-0249">Electron transport</keyword>
<accession>A0A1Y2K3X9</accession>
<dbReference type="InterPro" id="IPR051542">
    <property type="entry name" value="Hydrogenase_cytochrome"/>
</dbReference>
<evidence type="ECO:0000313" key="14">
    <source>
        <dbReference type="EMBL" id="OSM03976.1"/>
    </source>
</evidence>
<gene>
    <name evidence="14" type="ORF">MAIT1_03774</name>
</gene>
<keyword evidence="3" id="KW-0813">Transport</keyword>
<evidence type="ECO:0000256" key="3">
    <source>
        <dbReference type="ARBA" id="ARBA00022448"/>
    </source>
</evidence>
<evidence type="ECO:0000256" key="10">
    <source>
        <dbReference type="ARBA" id="ARBA00023004"/>
    </source>
</evidence>
<dbReference type="RefSeq" id="WP_085442098.1">
    <property type="nucleotide sequence ID" value="NZ_LVJN01000019.1"/>
</dbReference>
<feature type="domain" description="Cytochrome b561 bacterial/Ni-hydrogenase" evidence="13">
    <location>
        <begin position="7"/>
        <end position="192"/>
    </location>
</feature>
<feature type="transmembrane region" description="Helical" evidence="12">
    <location>
        <begin position="155"/>
        <end position="177"/>
    </location>
</feature>
<keyword evidence="6 12" id="KW-0812">Transmembrane</keyword>
<dbReference type="GO" id="GO:0005886">
    <property type="term" value="C:plasma membrane"/>
    <property type="evidence" value="ECO:0007669"/>
    <property type="project" value="UniProtKB-SubCell"/>
</dbReference>
<dbReference type="GO" id="GO:0020037">
    <property type="term" value="F:heme binding"/>
    <property type="evidence" value="ECO:0007669"/>
    <property type="project" value="TreeGrafter"/>
</dbReference>
<comment type="similarity">
    <text evidence="2">Belongs to the HupC/HyaC/HydC family.</text>
</comment>
<dbReference type="InterPro" id="IPR000516">
    <property type="entry name" value="Ni-dep_Hydgase_cyt-B"/>
</dbReference>
<dbReference type="InterPro" id="IPR011577">
    <property type="entry name" value="Cyt_b561_bac/Ni-Hgenase"/>
</dbReference>
<dbReference type="OrthoDB" id="1117555at2"/>
<evidence type="ECO:0000256" key="2">
    <source>
        <dbReference type="ARBA" id="ARBA00008622"/>
    </source>
</evidence>
<evidence type="ECO:0000256" key="7">
    <source>
        <dbReference type="ARBA" id="ARBA00022723"/>
    </source>
</evidence>